<proteinExistence type="predicted"/>
<feature type="chain" id="PRO_5046344489" evidence="1">
    <location>
        <begin position="21"/>
        <end position="114"/>
    </location>
</feature>
<protein>
    <submittedName>
        <fullName evidence="2">Uncharacterized protein</fullName>
    </submittedName>
</protein>
<keyword evidence="1" id="KW-0732">Signal</keyword>
<evidence type="ECO:0000313" key="3">
    <source>
        <dbReference type="Proteomes" id="UP001472677"/>
    </source>
</evidence>
<evidence type="ECO:0000256" key="1">
    <source>
        <dbReference type="SAM" id="SignalP"/>
    </source>
</evidence>
<sequence>MKRNVVAMCMLLSFIRICRDDKTTFVCFALGLEVLPKLYWDDHKVDMHILDVYCKSTLLKHLRPDYEPNYNLFIYVTYSTVVPSTCVSISKPSGLGWPLASWAVRSKPETTVTA</sequence>
<gene>
    <name evidence="2" type="ORF">V6N12_059265</name>
</gene>
<keyword evidence="3" id="KW-1185">Reference proteome</keyword>
<reference evidence="2 3" key="1">
    <citation type="journal article" date="2024" name="G3 (Bethesda)">
        <title>Genome assembly of Hibiscus sabdariffa L. provides insights into metabolisms of medicinal natural products.</title>
        <authorList>
            <person name="Kim T."/>
        </authorList>
    </citation>
    <scope>NUCLEOTIDE SEQUENCE [LARGE SCALE GENOMIC DNA]</scope>
    <source>
        <strain evidence="2">TK-2024</strain>
        <tissue evidence="2">Old leaves</tissue>
    </source>
</reference>
<dbReference type="EMBL" id="JBBPBM010000010">
    <property type="protein sequence ID" value="KAK8565711.1"/>
    <property type="molecule type" value="Genomic_DNA"/>
</dbReference>
<evidence type="ECO:0000313" key="2">
    <source>
        <dbReference type="EMBL" id="KAK8565711.1"/>
    </source>
</evidence>
<name>A0ABR2EXR4_9ROSI</name>
<comment type="caution">
    <text evidence="2">The sequence shown here is derived from an EMBL/GenBank/DDBJ whole genome shotgun (WGS) entry which is preliminary data.</text>
</comment>
<accession>A0ABR2EXR4</accession>
<feature type="signal peptide" evidence="1">
    <location>
        <begin position="1"/>
        <end position="20"/>
    </location>
</feature>
<dbReference type="Proteomes" id="UP001472677">
    <property type="component" value="Unassembled WGS sequence"/>
</dbReference>
<organism evidence="2 3">
    <name type="scientific">Hibiscus sabdariffa</name>
    <name type="common">roselle</name>
    <dbReference type="NCBI Taxonomy" id="183260"/>
    <lineage>
        <taxon>Eukaryota</taxon>
        <taxon>Viridiplantae</taxon>
        <taxon>Streptophyta</taxon>
        <taxon>Embryophyta</taxon>
        <taxon>Tracheophyta</taxon>
        <taxon>Spermatophyta</taxon>
        <taxon>Magnoliopsida</taxon>
        <taxon>eudicotyledons</taxon>
        <taxon>Gunneridae</taxon>
        <taxon>Pentapetalae</taxon>
        <taxon>rosids</taxon>
        <taxon>malvids</taxon>
        <taxon>Malvales</taxon>
        <taxon>Malvaceae</taxon>
        <taxon>Malvoideae</taxon>
        <taxon>Hibiscus</taxon>
    </lineage>
</organism>